<gene>
    <name evidence="1" type="ORF">POREN0001_0923</name>
</gene>
<name>C3JA01_POREA</name>
<sequence length="48" mass="5514">MKKGFPGIASQLADQLPFLSPSLRGRVRVRKKGRKGRTEREHIILIDR</sequence>
<dbReference type="EMBL" id="ACNN01000016">
    <property type="protein sequence ID" value="EEN83037.1"/>
    <property type="molecule type" value="Genomic_DNA"/>
</dbReference>
<evidence type="ECO:0000313" key="1">
    <source>
        <dbReference type="EMBL" id="EEN83037.1"/>
    </source>
</evidence>
<organism evidence="1 2">
    <name type="scientific">Porphyromonas endodontalis (strain ATCC 35406 / DSM 24491 / JCM 8526 / CCUG 16442 / BCRC 14492 / NCTC 13058 / HG 370)</name>
    <name type="common">Bacteroides endodontalis</name>
    <dbReference type="NCBI Taxonomy" id="553175"/>
    <lineage>
        <taxon>Bacteria</taxon>
        <taxon>Pseudomonadati</taxon>
        <taxon>Bacteroidota</taxon>
        <taxon>Bacteroidia</taxon>
        <taxon>Bacteroidales</taxon>
        <taxon>Porphyromonadaceae</taxon>
        <taxon>Porphyromonas</taxon>
    </lineage>
</organism>
<dbReference type="STRING" id="553175.POREN0001_0923"/>
<evidence type="ECO:0000313" key="2">
    <source>
        <dbReference type="Proteomes" id="UP000004295"/>
    </source>
</evidence>
<comment type="caution">
    <text evidence="1">The sequence shown here is derived from an EMBL/GenBank/DDBJ whole genome shotgun (WGS) entry which is preliminary data.</text>
</comment>
<keyword evidence="2" id="KW-1185">Reference proteome</keyword>
<protein>
    <submittedName>
        <fullName evidence="1">Uncharacterized protein</fullName>
    </submittedName>
</protein>
<dbReference type="AlphaFoldDB" id="C3JA01"/>
<proteinExistence type="predicted"/>
<accession>C3JA01</accession>
<dbReference type="Proteomes" id="UP000004295">
    <property type="component" value="Unassembled WGS sequence"/>
</dbReference>
<reference evidence="1 2" key="1">
    <citation type="submission" date="2009-04" db="EMBL/GenBank/DDBJ databases">
        <authorList>
            <person name="Sebastian Y."/>
            <person name="Madupu R."/>
            <person name="Durkin A.S."/>
            <person name="Torralba M."/>
            <person name="Methe B."/>
            <person name="Sutton G.G."/>
            <person name="Strausberg R.L."/>
            <person name="Nelson K.E."/>
        </authorList>
    </citation>
    <scope>NUCLEOTIDE SEQUENCE [LARGE SCALE GENOMIC DNA]</scope>
    <source>
        <strain evidence="2">ATCC 35406 / BCRC 14492 / JCM 8526 / NCTC 13058 / HG 370</strain>
    </source>
</reference>